<dbReference type="InterPro" id="IPR036390">
    <property type="entry name" value="WH_DNA-bd_sf"/>
</dbReference>
<proteinExistence type="predicted"/>
<dbReference type="PANTHER" id="PTHR43736:SF4">
    <property type="entry name" value="SLR1690 PROTEIN"/>
    <property type="match status" value="1"/>
</dbReference>
<evidence type="ECO:0000313" key="3">
    <source>
        <dbReference type="Proteomes" id="UP000019184"/>
    </source>
</evidence>
<protein>
    <submittedName>
        <fullName evidence="2">NUDIX hydrolase</fullName>
    </submittedName>
</protein>
<dbReference type="Gene3D" id="3.90.79.10">
    <property type="entry name" value="Nucleoside Triphosphate Pyrophosphohydrolase"/>
    <property type="match status" value="1"/>
</dbReference>
<evidence type="ECO:0000259" key="1">
    <source>
        <dbReference type="Pfam" id="PF21906"/>
    </source>
</evidence>
<dbReference type="Pfam" id="PF21906">
    <property type="entry name" value="WHD_NrtR"/>
    <property type="match status" value="1"/>
</dbReference>
<feature type="domain" description="NrtR DNA-binding winged helix" evidence="1">
    <location>
        <begin position="148"/>
        <end position="207"/>
    </location>
</feature>
<dbReference type="EMBL" id="CBTK010000057">
    <property type="protein sequence ID" value="CDH44080.1"/>
    <property type="molecule type" value="Genomic_DNA"/>
</dbReference>
<dbReference type="GO" id="GO:0016787">
    <property type="term" value="F:hydrolase activity"/>
    <property type="evidence" value="ECO:0007669"/>
    <property type="project" value="UniProtKB-KW"/>
</dbReference>
<dbReference type="AlphaFoldDB" id="A0A7U7J2F4"/>
<keyword evidence="3" id="KW-1185">Reference proteome</keyword>
<dbReference type="Proteomes" id="UP000019184">
    <property type="component" value="Unassembled WGS sequence"/>
</dbReference>
<dbReference type="InterPro" id="IPR054105">
    <property type="entry name" value="WHD_NrtR"/>
</dbReference>
<accession>A0A7U7J2F4</accession>
<sequence>MERTFRQPLVMVDTALFTIRDEHLCLILARRQEPPFEGVLALPGGFVHIEEDADTAMAARRVIRHKIGFDAPYLEQLFTFSGAARDPRGWSVSIAYYALIPSSLLDQSQVAEALPAAALPPLPFDHPQIVAHAVERLRSKATYSSLPAFLLPGTFTMNELHRIYEQTIGTRLDKASFRHKILEQGIIEPLSDQFRVGAHRPAQLYRLASKALTPFERKI</sequence>
<dbReference type="SUPFAM" id="SSF55811">
    <property type="entry name" value="Nudix"/>
    <property type="match status" value="1"/>
</dbReference>
<name>A0A7U7J2F4_9GAMM</name>
<comment type="caution">
    <text evidence="2">The sequence shown here is derived from an EMBL/GenBank/DDBJ whole genome shotgun (WGS) entry which is preliminary data.</text>
</comment>
<dbReference type="Gene3D" id="1.10.10.10">
    <property type="entry name" value="Winged helix-like DNA-binding domain superfamily/Winged helix DNA-binding domain"/>
    <property type="match status" value="1"/>
</dbReference>
<reference evidence="2 3" key="1">
    <citation type="journal article" date="2014" name="ISME J.">
        <title>Candidatus Competibacter-lineage genomes retrieved from metagenomes reveal functional metabolic diversity.</title>
        <authorList>
            <person name="McIlroy S.J."/>
            <person name="Albertsen M."/>
            <person name="Andresen E.K."/>
            <person name="Saunders A.M."/>
            <person name="Kristiansen R."/>
            <person name="Stokholm-Bjerregaard M."/>
            <person name="Nielsen K.L."/>
            <person name="Nielsen P.H."/>
        </authorList>
    </citation>
    <scope>NUCLEOTIDE SEQUENCE [LARGE SCALE GENOMIC DNA]</scope>
    <source>
        <strain evidence="2 3">Run_B_J11</strain>
    </source>
</reference>
<gene>
    <name evidence="2" type="ORF">BN874_150013</name>
</gene>
<organism evidence="2 3">
    <name type="scientific">Candidatus Contendobacter odensis Run_B_J11</name>
    <dbReference type="NCBI Taxonomy" id="1400861"/>
    <lineage>
        <taxon>Bacteria</taxon>
        <taxon>Pseudomonadati</taxon>
        <taxon>Pseudomonadota</taxon>
        <taxon>Gammaproteobacteria</taxon>
        <taxon>Candidatus Competibacteraceae</taxon>
        <taxon>Candidatus Contendibacter</taxon>
    </lineage>
</organism>
<dbReference type="CDD" id="cd18873">
    <property type="entry name" value="NUDIX_NadM_like"/>
    <property type="match status" value="1"/>
</dbReference>
<dbReference type="PANTHER" id="PTHR43736">
    <property type="entry name" value="ADP-RIBOSE PYROPHOSPHATASE"/>
    <property type="match status" value="1"/>
</dbReference>
<evidence type="ECO:0000313" key="2">
    <source>
        <dbReference type="EMBL" id="CDH44080.1"/>
    </source>
</evidence>
<keyword evidence="2" id="KW-0378">Hydrolase</keyword>
<dbReference type="InterPro" id="IPR036388">
    <property type="entry name" value="WH-like_DNA-bd_sf"/>
</dbReference>
<dbReference type="InterPro" id="IPR015797">
    <property type="entry name" value="NUDIX_hydrolase-like_dom_sf"/>
</dbReference>
<dbReference type="SUPFAM" id="SSF46785">
    <property type="entry name" value="Winged helix' DNA-binding domain"/>
    <property type="match status" value="1"/>
</dbReference>
<dbReference type="RefSeq" id="WP_034431237.1">
    <property type="nucleotide sequence ID" value="NZ_CBTK010000057.1"/>
</dbReference>